<protein>
    <submittedName>
        <fullName evidence="1">Uncharacterized protein</fullName>
    </submittedName>
</protein>
<sequence length="108" mass="12711">MLSDDNQVYADKTIQEHSNNIVDEQDEDNELFSNEENCIISKYENLSNTKISEFSFCENNDRSESINDSKTSDDFLYSDSNILVSEFLDLFLTIKRIRFGIRCYFKIH</sequence>
<name>A0A3M7QRV5_BRAPC</name>
<accession>A0A3M7QRV5</accession>
<evidence type="ECO:0000313" key="2">
    <source>
        <dbReference type="Proteomes" id="UP000276133"/>
    </source>
</evidence>
<dbReference type="EMBL" id="REGN01005342">
    <property type="protein sequence ID" value="RNA13708.1"/>
    <property type="molecule type" value="Genomic_DNA"/>
</dbReference>
<proteinExistence type="predicted"/>
<organism evidence="1 2">
    <name type="scientific">Brachionus plicatilis</name>
    <name type="common">Marine rotifer</name>
    <name type="synonym">Brachionus muelleri</name>
    <dbReference type="NCBI Taxonomy" id="10195"/>
    <lineage>
        <taxon>Eukaryota</taxon>
        <taxon>Metazoa</taxon>
        <taxon>Spiralia</taxon>
        <taxon>Gnathifera</taxon>
        <taxon>Rotifera</taxon>
        <taxon>Eurotatoria</taxon>
        <taxon>Monogononta</taxon>
        <taxon>Pseudotrocha</taxon>
        <taxon>Ploima</taxon>
        <taxon>Brachionidae</taxon>
        <taxon>Brachionus</taxon>
    </lineage>
</organism>
<comment type="caution">
    <text evidence="1">The sequence shown here is derived from an EMBL/GenBank/DDBJ whole genome shotgun (WGS) entry which is preliminary data.</text>
</comment>
<gene>
    <name evidence="1" type="ORF">BpHYR1_002642</name>
</gene>
<dbReference type="AlphaFoldDB" id="A0A3M7QRV5"/>
<dbReference type="Proteomes" id="UP000276133">
    <property type="component" value="Unassembled WGS sequence"/>
</dbReference>
<reference evidence="1 2" key="1">
    <citation type="journal article" date="2018" name="Sci. Rep.">
        <title>Genomic signatures of local adaptation to the degree of environmental predictability in rotifers.</title>
        <authorList>
            <person name="Franch-Gras L."/>
            <person name="Hahn C."/>
            <person name="Garcia-Roger E.M."/>
            <person name="Carmona M.J."/>
            <person name="Serra M."/>
            <person name="Gomez A."/>
        </authorList>
    </citation>
    <scope>NUCLEOTIDE SEQUENCE [LARGE SCALE GENOMIC DNA]</scope>
    <source>
        <strain evidence="1">HYR1</strain>
    </source>
</reference>
<evidence type="ECO:0000313" key="1">
    <source>
        <dbReference type="EMBL" id="RNA13708.1"/>
    </source>
</evidence>
<keyword evidence="2" id="KW-1185">Reference proteome</keyword>